<evidence type="ECO:0000256" key="6">
    <source>
        <dbReference type="ARBA" id="ARBA00022833"/>
    </source>
</evidence>
<comment type="cofactor">
    <cofactor evidence="1">
        <name>NAD(+)</name>
        <dbReference type="ChEBI" id="CHEBI:57540"/>
    </cofactor>
</comment>
<evidence type="ECO:0000259" key="12">
    <source>
        <dbReference type="Pfam" id="PF24621"/>
    </source>
</evidence>
<dbReference type="InterPro" id="IPR016037">
    <property type="entry name" value="DHQ_synth_AroB"/>
</dbReference>
<dbReference type="NCBIfam" id="TIGR01357">
    <property type="entry name" value="aroB"/>
    <property type="match status" value="1"/>
</dbReference>
<dbReference type="Pfam" id="PF24621">
    <property type="entry name" value="DHQS_C"/>
    <property type="match status" value="1"/>
</dbReference>
<evidence type="ECO:0000256" key="5">
    <source>
        <dbReference type="ARBA" id="ARBA00022741"/>
    </source>
</evidence>
<sequence>MNHSSIIFSGPNALKCELVPYLIELGIDRVFMILDKILLEIHADTLYPLMDLLPKEHILLIEAGEEYKHLDQCQKVWRFFTESKVNRNDVVVNVGGGVLTDLGGFCASIYKRGISTINVPTTLMGMVDAAIGGKTAVDYLGVKNLLGAFHLPIAVCGDSSFLSTLTQKELLSGFGEIVKHSLLVGGDMWQRVIQFDPLYSDSEEWQYFVDLSMKYKEAVVKEDLYDNGLRKCLNLGHTIGHALESYFINSKSSFGTDRDLVSHGEAVIAGLIAELYMSNQLLGFPSDILHQLIYLAKENYAPLLFTCKEYDPLLKLMKQDKKNISKAVSYVGMRSLGEPVLLEVDDEELKNGLDFYREMLC</sequence>
<dbReference type="Gene3D" id="3.40.50.1970">
    <property type="match status" value="1"/>
</dbReference>
<organism evidence="13 14">
    <name type="scientific">Falsiporphyromonas endometrii</name>
    <dbReference type="NCBI Taxonomy" id="1387297"/>
    <lineage>
        <taxon>Bacteria</taxon>
        <taxon>Pseudomonadati</taxon>
        <taxon>Bacteroidota</taxon>
        <taxon>Bacteroidia</taxon>
        <taxon>Bacteroidales</taxon>
        <taxon>Porphyromonadaceae</taxon>
        <taxon>Falsiporphyromonas</taxon>
    </lineage>
</organism>
<dbReference type="InterPro" id="IPR030963">
    <property type="entry name" value="DHQ_synth_fam"/>
</dbReference>
<proteinExistence type="predicted"/>
<evidence type="ECO:0000256" key="1">
    <source>
        <dbReference type="ARBA" id="ARBA00001911"/>
    </source>
</evidence>
<evidence type="ECO:0000256" key="3">
    <source>
        <dbReference type="ARBA" id="ARBA00003485"/>
    </source>
</evidence>
<evidence type="ECO:0000256" key="7">
    <source>
        <dbReference type="ARBA" id="ARBA00023027"/>
    </source>
</evidence>
<keyword evidence="4" id="KW-0479">Metal-binding</keyword>
<keyword evidence="5" id="KW-0547">Nucleotide-binding</keyword>
<dbReference type="PIRSF" id="PIRSF001455">
    <property type="entry name" value="DHQ_synth"/>
    <property type="match status" value="1"/>
</dbReference>
<evidence type="ECO:0000256" key="10">
    <source>
        <dbReference type="NCBIfam" id="TIGR01357"/>
    </source>
</evidence>
<evidence type="ECO:0000313" key="14">
    <source>
        <dbReference type="Proteomes" id="UP001596020"/>
    </source>
</evidence>
<dbReference type="RefSeq" id="WP_380077505.1">
    <property type="nucleotide sequence ID" value="NZ_JBHSGO010000039.1"/>
</dbReference>
<gene>
    <name evidence="13" type="primary">aroB</name>
    <name evidence="13" type="ORF">ACFO3G_02085</name>
</gene>
<comment type="cofactor">
    <cofactor evidence="2">
        <name>Co(2+)</name>
        <dbReference type="ChEBI" id="CHEBI:48828"/>
    </cofactor>
</comment>
<accession>A0ABV9K5V8</accession>
<keyword evidence="14" id="KW-1185">Reference proteome</keyword>
<keyword evidence="9" id="KW-0170">Cobalt</keyword>
<dbReference type="InterPro" id="IPR030960">
    <property type="entry name" value="DHQS/DOIS_N"/>
</dbReference>
<evidence type="ECO:0000313" key="13">
    <source>
        <dbReference type="EMBL" id="MFC4665407.1"/>
    </source>
</evidence>
<dbReference type="GO" id="GO:0003856">
    <property type="term" value="F:3-dehydroquinate synthase activity"/>
    <property type="evidence" value="ECO:0007669"/>
    <property type="project" value="UniProtKB-EC"/>
</dbReference>
<dbReference type="EMBL" id="JBHSGO010000039">
    <property type="protein sequence ID" value="MFC4665407.1"/>
    <property type="molecule type" value="Genomic_DNA"/>
</dbReference>
<feature type="domain" description="3-dehydroquinate synthase N-terminal" evidence="11">
    <location>
        <begin position="60"/>
        <end position="170"/>
    </location>
</feature>
<dbReference type="InterPro" id="IPR056179">
    <property type="entry name" value="DHQS_C"/>
</dbReference>
<keyword evidence="8 13" id="KW-0456">Lyase</keyword>
<dbReference type="PANTHER" id="PTHR43622">
    <property type="entry name" value="3-DEHYDROQUINATE SYNTHASE"/>
    <property type="match status" value="1"/>
</dbReference>
<reference evidence="14" key="1">
    <citation type="journal article" date="2019" name="Int. J. Syst. Evol. Microbiol.">
        <title>The Global Catalogue of Microorganisms (GCM) 10K type strain sequencing project: providing services to taxonomists for standard genome sequencing and annotation.</title>
        <authorList>
            <consortium name="The Broad Institute Genomics Platform"/>
            <consortium name="The Broad Institute Genome Sequencing Center for Infectious Disease"/>
            <person name="Wu L."/>
            <person name="Ma J."/>
        </authorList>
    </citation>
    <scope>NUCLEOTIDE SEQUENCE [LARGE SCALE GENOMIC DNA]</scope>
    <source>
        <strain evidence="14">CGMCC 4.7357</strain>
    </source>
</reference>
<evidence type="ECO:0000256" key="9">
    <source>
        <dbReference type="ARBA" id="ARBA00023285"/>
    </source>
</evidence>
<evidence type="ECO:0000259" key="11">
    <source>
        <dbReference type="Pfam" id="PF01761"/>
    </source>
</evidence>
<comment type="caution">
    <text evidence="13">The sequence shown here is derived from an EMBL/GenBank/DDBJ whole genome shotgun (WGS) entry which is preliminary data.</text>
</comment>
<evidence type="ECO:0000256" key="2">
    <source>
        <dbReference type="ARBA" id="ARBA00001941"/>
    </source>
</evidence>
<dbReference type="Gene3D" id="1.20.1090.10">
    <property type="entry name" value="Dehydroquinate synthase-like - alpha domain"/>
    <property type="match status" value="1"/>
</dbReference>
<keyword evidence="6" id="KW-0862">Zinc</keyword>
<dbReference type="EC" id="4.2.3.4" evidence="10"/>
<dbReference type="InterPro" id="IPR050071">
    <property type="entry name" value="Dehydroquinate_synthase"/>
</dbReference>
<dbReference type="Proteomes" id="UP001596020">
    <property type="component" value="Unassembled WGS sequence"/>
</dbReference>
<feature type="domain" description="3-dehydroquinate synthase C-terminal" evidence="12">
    <location>
        <begin position="173"/>
        <end position="323"/>
    </location>
</feature>
<evidence type="ECO:0000256" key="8">
    <source>
        <dbReference type="ARBA" id="ARBA00023239"/>
    </source>
</evidence>
<dbReference type="PANTHER" id="PTHR43622:SF1">
    <property type="entry name" value="3-DEHYDROQUINATE SYNTHASE"/>
    <property type="match status" value="1"/>
</dbReference>
<comment type="function">
    <text evidence="3">Catalyzes the conversion of 3-deoxy-D-arabino-heptulosonate 7-phosphate (DAHP) to dehydroquinate (DHQ).</text>
</comment>
<dbReference type="SUPFAM" id="SSF56796">
    <property type="entry name" value="Dehydroquinate synthase-like"/>
    <property type="match status" value="1"/>
</dbReference>
<keyword evidence="7" id="KW-0520">NAD</keyword>
<protein>
    <recommendedName>
        <fullName evidence="10">3-dehydroquinate synthase</fullName>
        <ecNumber evidence="10">4.2.3.4</ecNumber>
    </recommendedName>
</protein>
<dbReference type="Pfam" id="PF01761">
    <property type="entry name" value="DHQ_synthase"/>
    <property type="match status" value="1"/>
</dbReference>
<evidence type="ECO:0000256" key="4">
    <source>
        <dbReference type="ARBA" id="ARBA00022723"/>
    </source>
</evidence>
<dbReference type="CDD" id="cd08195">
    <property type="entry name" value="DHQS"/>
    <property type="match status" value="1"/>
</dbReference>
<name>A0ABV9K5V8_9PORP</name>